<reference evidence="8" key="1">
    <citation type="submission" date="2019-09" db="EMBL/GenBank/DDBJ databases">
        <title>Characterisation of the sponge microbiome using genome-centric metagenomics.</title>
        <authorList>
            <person name="Engelberts J.P."/>
            <person name="Robbins S.J."/>
            <person name="De Goeij J.M."/>
            <person name="Aranda M."/>
            <person name="Bell S.C."/>
            <person name="Webster N.S."/>
        </authorList>
    </citation>
    <scope>NUCLEOTIDE SEQUENCE</scope>
    <source>
        <strain evidence="8">SB0676_bin_10</strain>
    </source>
</reference>
<gene>
    <name evidence="7 8" type="primary">trmB</name>
    <name evidence="8" type="ORF">F4162_02960</name>
</gene>
<protein>
    <recommendedName>
        <fullName evidence="7">tRNA (guanine-N(7)-)-methyltransferase</fullName>
        <ecNumber evidence="7">2.1.1.33</ecNumber>
    </recommendedName>
    <alternativeName>
        <fullName evidence="7">tRNA (guanine(46)-N(7))-methyltransferase</fullName>
    </alternativeName>
    <alternativeName>
        <fullName evidence="7">tRNA(m7G46)-methyltransferase</fullName>
    </alternativeName>
</protein>
<comment type="catalytic activity">
    <reaction evidence="1 7">
        <text>guanosine(46) in tRNA + S-adenosyl-L-methionine = N(7)-methylguanosine(46) in tRNA + S-adenosyl-L-homocysteine</text>
        <dbReference type="Rhea" id="RHEA:42708"/>
        <dbReference type="Rhea" id="RHEA-COMP:10188"/>
        <dbReference type="Rhea" id="RHEA-COMP:10189"/>
        <dbReference type="ChEBI" id="CHEBI:57856"/>
        <dbReference type="ChEBI" id="CHEBI:59789"/>
        <dbReference type="ChEBI" id="CHEBI:74269"/>
        <dbReference type="ChEBI" id="CHEBI:74480"/>
        <dbReference type="EC" id="2.1.1.33"/>
    </reaction>
</comment>
<evidence type="ECO:0000256" key="6">
    <source>
        <dbReference type="ARBA" id="ARBA00022694"/>
    </source>
</evidence>
<dbReference type="InterPro" id="IPR003358">
    <property type="entry name" value="tRNA_(Gua-N-7)_MeTrfase_Trmb"/>
</dbReference>
<comment type="function">
    <text evidence="2 7">Catalyzes the formation of N(7)-methylguanine at position 46 (m7G46) in tRNA.</text>
</comment>
<keyword evidence="4 7" id="KW-0808">Transferase</keyword>
<evidence type="ECO:0000256" key="3">
    <source>
        <dbReference type="ARBA" id="ARBA00022603"/>
    </source>
</evidence>
<feature type="binding site" evidence="7">
    <location>
        <position position="63"/>
    </location>
    <ligand>
        <name>S-adenosyl-L-methionine</name>
        <dbReference type="ChEBI" id="CHEBI:59789"/>
    </ligand>
</feature>
<dbReference type="GO" id="GO:0008176">
    <property type="term" value="F:tRNA (guanine(46)-N7)-methyltransferase activity"/>
    <property type="evidence" value="ECO:0007669"/>
    <property type="project" value="UniProtKB-UniRule"/>
</dbReference>
<feature type="binding site" evidence="7">
    <location>
        <position position="90"/>
    </location>
    <ligand>
        <name>S-adenosyl-L-methionine</name>
        <dbReference type="ChEBI" id="CHEBI:59789"/>
    </ligand>
</feature>
<dbReference type="EC" id="2.1.1.33" evidence="7"/>
<feature type="binding site" evidence="7">
    <location>
        <position position="38"/>
    </location>
    <ligand>
        <name>S-adenosyl-L-methionine</name>
        <dbReference type="ChEBI" id="CHEBI:59789"/>
    </ligand>
</feature>
<dbReference type="PANTHER" id="PTHR23417">
    <property type="entry name" value="3-DEOXY-D-MANNO-OCTULOSONIC-ACID TRANSFERASE/TRNA GUANINE-N 7 - -METHYLTRANSFERASE"/>
    <property type="match status" value="1"/>
</dbReference>
<feature type="binding site" evidence="7">
    <location>
        <position position="120"/>
    </location>
    <ligand>
        <name>substrate</name>
    </ligand>
</feature>
<dbReference type="EMBL" id="VYDO01000103">
    <property type="protein sequence ID" value="MYG37969.1"/>
    <property type="molecule type" value="Genomic_DNA"/>
</dbReference>
<sequence length="225" mass="25808">MGSIRQHVNPLGRFFQQPLALPSLTVLFPRPHKPLHLDIGCARGRFLMEMAALHPQRNHLGLEIRRPLVERAETQRQQRQLDNLHYLFCNVTVSLASLTRQLAPEQLQLVTIQFPDPWFKRKHHKRRLLQDGLLNTLAAAMAPGALLFLQSDVYPLMEEMVTLVQAQGGFVRQPLDGWSENPLPVATERERLVLARGLPVWRACFQRKSLPACPSRYPERYTCAT</sequence>
<dbReference type="SUPFAM" id="SSF53335">
    <property type="entry name" value="S-adenosyl-L-methionine-dependent methyltransferases"/>
    <property type="match status" value="1"/>
</dbReference>
<evidence type="ECO:0000256" key="1">
    <source>
        <dbReference type="ARBA" id="ARBA00000142"/>
    </source>
</evidence>
<dbReference type="InterPro" id="IPR029063">
    <property type="entry name" value="SAM-dependent_MTases_sf"/>
</dbReference>
<evidence type="ECO:0000313" key="8">
    <source>
        <dbReference type="EMBL" id="MYG37969.1"/>
    </source>
</evidence>
<dbReference type="Pfam" id="PF02390">
    <property type="entry name" value="Methyltransf_4"/>
    <property type="match status" value="1"/>
</dbReference>
<dbReference type="AlphaFoldDB" id="A0A6B1F5E5"/>
<comment type="pathway">
    <text evidence="7">tRNA modification; N(7)-methylguanine-tRNA biosynthesis.</text>
</comment>
<dbReference type="CDD" id="cd02440">
    <property type="entry name" value="AdoMet_MTases"/>
    <property type="match status" value="1"/>
</dbReference>
<feature type="binding site" evidence="7">
    <location>
        <position position="116"/>
    </location>
    <ligand>
        <name>S-adenosyl-L-methionine</name>
        <dbReference type="ChEBI" id="CHEBI:59789"/>
    </ligand>
</feature>
<dbReference type="HAMAP" id="MF_01057">
    <property type="entry name" value="tRNA_methyltr_TrmB"/>
    <property type="match status" value="1"/>
</dbReference>
<name>A0A6B1F5E5_9SYNE</name>
<comment type="similarity">
    <text evidence="7">Belongs to the class I-like SAM-binding methyltransferase superfamily. TrmB family.</text>
</comment>
<dbReference type="UniPathway" id="UPA00989"/>
<dbReference type="InterPro" id="IPR055361">
    <property type="entry name" value="tRNA_methyltr_TrmB_bact"/>
</dbReference>
<evidence type="ECO:0000256" key="2">
    <source>
        <dbReference type="ARBA" id="ARBA00003015"/>
    </source>
</evidence>
<dbReference type="PROSITE" id="PS51625">
    <property type="entry name" value="SAM_MT_TRMB"/>
    <property type="match status" value="1"/>
</dbReference>
<dbReference type="NCBIfam" id="TIGR00091">
    <property type="entry name" value="tRNA (guanosine(46)-N7)-methyltransferase TrmB"/>
    <property type="match status" value="1"/>
</dbReference>
<comment type="caution">
    <text evidence="8">The sequence shown here is derived from an EMBL/GenBank/DDBJ whole genome shotgun (WGS) entry which is preliminary data.</text>
</comment>
<keyword evidence="3 7" id="KW-0489">Methyltransferase</keyword>
<accession>A0A6B1F5E5</accession>
<dbReference type="GO" id="GO:0043527">
    <property type="term" value="C:tRNA methyltransferase complex"/>
    <property type="evidence" value="ECO:0007669"/>
    <property type="project" value="TreeGrafter"/>
</dbReference>
<evidence type="ECO:0000256" key="5">
    <source>
        <dbReference type="ARBA" id="ARBA00022691"/>
    </source>
</evidence>
<dbReference type="PANTHER" id="PTHR23417:SF21">
    <property type="entry name" value="TRNA (GUANINE-N(7)-)-METHYLTRANSFERASE"/>
    <property type="match status" value="1"/>
</dbReference>
<evidence type="ECO:0000256" key="7">
    <source>
        <dbReference type="HAMAP-Rule" id="MF_01057"/>
    </source>
</evidence>
<evidence type="ECO:0000256" key="4">
    <source>
        <dbReference type="ARBA" id="ARBA00022679"/>
    </source>
</evidence>
<keyword evidence="6 7" id="KW-0819">tRNA processing</keyword>
<keyword evidence="5 7" id="KW-0949">S-adenosyl-L-methionine</keyword>
<dbReference type="Gene3D" id="3.40.50.150">
    <property type="entry name" value="Vaccinia Virus protein VP39"/>
    <property type="match status" value="1"/>
</dbReference>
<proteinExistence type="inferred from homology"/>
<feature type="binding site" evidence="7">
    <location>
        <position position="152"/>
    </location>
    <ligand>
        <name>substrate</name>
    </ligand>
</feature>
<comment type="caution">
    <text evidence="7">Lacks conserved residue(s) required for the propagation of feature annotation.</text>
</comment>
<organism evidence="8">
    <name type="scientific">Synechococcus sp. SB0676_bin_10</name>
    <dbReference type="NCBI Taxonomy" id="2604869"/>
    <lineage>
        <taxon>Bacteria</taxon>
        <taxon>Bacillati</taxon>
        <taxon>Cyanobacteriota</taxon>
        <taxon>Cyanophyceae</taxon>
        <taxon>Synechococcales</taxon>
        <taxon>Synechococcaceae</taxon>
        <taxon>Synechococcus</taxon>
    </lineage>
</organism>